<keyword evidence="1" id="KW-0472">Membrane</keyword>
<dbReference type="EMBL" id="FOJY01000008">
    <property type="protein sequence ID" value="SFB06321.1"/>
    <property type="molecule type" value="Genomic_DNA"/>
</dbReference>
<feature type="transmembrane region" description="Helical" evidence="1">
    <location>
        <begin position="106"/>
        <end position="126"/>
    </location>
</feature>
<feature type="transmembrane region" description="Helical" evidence="1">
    <location>
        <begin position="176"/>
        <end position="195"/>
    </location>
</feature>
<name>A0A1I0XZ28_9FIRM</name>
<keyword evidence="1" id="KW-1133">Transmembrane helix</keyword>
<dbReference type="STRING" id="1120918.SAMN05216249_10841"/>
<dbReference type="Proteomes" id="UP000198838">
    <property type="component" value="Unassembled WGS sequence"/>
</dbReference>
<evidence type="ECO:0000313" key="3">
    <source>
        <dbReference type="Proteomes" id="UP000198838"/>
    </source>
</evidence>
<feature type="transmembrane region" description="Helical" evidence="1">
    <location>
        <begin position="138"/>
        <end position="164"/>
    </location>
</feature>
<dbReference type="OrthoDB" id="9765532at2"/>
<feature type="transmembrane region" description="Helical" evidence="1">
    <location>
        <begin position="215"/>
        <end position="233"/>
    </location>
</feature>
<dbReference type="AlphaFoldDB" id="A0A1I0XZ28"/>
<reference evidence="2 3" key="1">
    <citation type="submission" date="2016-10" db="EMBL/GenBank/DDBJ databases">
        <authorList>
            <person name="de Groot N.N."/>
        </authorList>
    </citation>
    <scope>NUCLEOTIDE SEQUENCE [LARGE SCALE GENOMIC DNA]</scope>
    <source>
        <strain evidence="2 3">DSM 5522</strain>
    </source>
</reference>
<protein>
    <submittedName>
        <fullName evidence="2">Na+/H+ antiporter NhaD</fullName>
    </submittedName>
</protein>
<feature type="transmembrane region" description="Helical" evidence="1">
    <location>
        <begin position="74"/>
        <end position="94"/>
    </location>
</feature>
<feature type="transmembrane region" description="Helical" evidence="1">
    <location>
        <begin position="396"/>
        <end position="413"/>
    </location>
</feature>
<organism evidence="2 3">
    <name type="scientific">Acetitomaculum ruminis DSM 5522</name>
    <dbReference type="NCBI Taxonomy" id="1120918"/>
    <lineage>
        <taxon>Bacteria</taxon>
        <taxon>Bacillati</taxon>
        <taxon>Bacillota</taxon>
        <taxon>Clostridia</taxon>
        <taxon>Lachnospirales</taxon>
        <taxon>Lachnospiraceae</taxon>
        <taxon>Acetitomaculum</taxon>
    </lineage>
</organism>
<feature type="transmembrane region" description="Helical" evidence="1">
    <location>
        <begin position="6"/>
        <end position="28"/>
    </location>
</feature>
<feature type="transmembrane region" description="Helical" evidence="1">
    <location>
        <begin position="463"/>
        <end position="486"/>
    </location>
</feature>
<evidence type="ECO:0000313" key="2">
    <source>
        <dbReference type="EMBL" id="SFB06321.1"/>
    </source>
</evidence>
<sequence>MYNVGKRWLGIFTFLVFIMTSPVNVYAAQKIDESDLGNILPLYSCVPFIGMLLSLALISLIAGEWWEKNKQYVVIFWCLLFIIPFGIKYGAGLAIEQVLESIIGDYITFIVLLFGLFCVAGNIELAGDLKGNPKMNTLIIFLGAALSSWIGTTGSSMILIRPLIKSNRWRGRRKHIIIFFIFLVSNIGGCLTPVGDPPLLMGFMRGVPFFWSLELFPVWATNVALLLLIFYVIDSIMYKKDMKDGIKPPHEQGKVFKPIRLVGAHNIIFLVVIVTAVILSGVLPSLPAFIDDQGAVKGIHIFGEVTFTYPAIIEIAIILTVAFLSFKTTKKEIREANNFTWGAIEEVAILFVGIFITMIPALLILKSHGAALGLDKPAELFWITGALSSFLDNTPTYLVFMTAASTLGAKVGIDTTLGIIAQKMLMAVSCGAVFMGANTYIGNAPNLMVRSIAEENGIKMPSFFGYLLWSVACLIPVFLIDMLVFFM</sequence>
<keyword evidence="1" id="KW-0812">Transmembrane</keyword>
<feature type="transmembrane region" description="Helical" evidence="1">
    <location>
        <begin position="425"/>
        <end position="443"/>
    </location>
</feature>
<feature type="transmembrane region" description="Helical" evidence="1">
    <location>
        <begin position="347"/>
        <end position="365"/>
    </location>
</feature>
<dbReference type="Pfam" id="PF16980">
    <property type="entry name" value="CitMHS_2"/>
    <property type="match status" value="1"/>
</dbReference>
<evidence type="ECO:0000256" key="1">
    <source>
        <dbReference type="SAM" id="Phobius"/>
    </source>
</evidence>
<keyword evidence="3" id="KW-1185">Reference proteome</keyword>
<dbReference type="InterPro" id="IPR031566">
    <property type="entry name" value="CitMHS_2"/>
</dbReference>
<accession>A0A1I0XZ28</accession>
<proteinExistence type="predicted"/>
<gene>
    <name evidence="2" type="ORF">SAMN05216249_10841</name>
</gene>
<feature type="transmembrane region" description="Helical" evidence="1">
    <location>
        <begin position="307"/>
        <end position="326"/>
    </location>
</feature>
<feature type="transmembrane region" description="Helical" evidence="1">
    <location>
        <begin position="40"/>
        <end position="62"/>
    </location>
</feature>
<feature type="transmembrane region" description="Helical" evidence="1">
    <location>
        <begin position="267"/>
        <end position="287"/>
    </location>
</feature>
<dbReference type="RefSeq" id="WP_092872005.1">
    <property type="nucleotide sequence ID" value="NZ_FOJY01000008.1"/>
</dbReference>